<gene>
    <name evidence="2" type="ORF">ONB1V03_LOCUS21139</name>
</gene>
<dbReference type="OrthoDB" id="10262564at2759"/>
<dbReference type="GO" id="GO:0008270">
    <property type="term" value="F:zinc ion binding"/>
    <property type="evidence" value="ECO:0007669"/>
    <property type="project" value="InterPro"/>
</dbReference>
<protein>
    <submittedName>
        <fullName evidence="2">Uncharacterized protein</fullName>
    </submittedName>
</protein>
<dbReference type="AlphaFoldDB" id="A0A7R9MQG2"/>
<feature type="region of interest" description="Disordered" evidence="1">
    <location>
        <begin position="1"/>
        <end position="41"/>
    </location>
</feature>
<dbReference type="PANTHER" id="PTHR13513">
    <property type="entry name" value="E3 UBIQUITIN-PROTEIN LIGASE UBR7"/>
    <property type="match status" value="1"/>
</dbReference>
<dbReference type="PANTHER" id="PTHR13513:SF9">
    <property type="entry name" value="E3 UBIQUITIN-PROTEIN LIGASE UBR7-RELATED"/>
    <property type="match status" value="1"/>
</dbReference>
<feature type="non-terminal residue" evidence="2">
    <location>
        <position position="114"/>
    </location>
</feature>
<dbReference type="Proteomes" id="UP000728032">
    <property type="component" value="Unassembled WGS sequence"/>
</dbReference>
<sequence length="114" mass="12369">MHLSAKPIKPIDKPMDDNNDRNRSDASKDDTKVVDSTTDGDNEDVITMLDVLQEEQDLEDDAFAVLAGSDDKNCTYLKGYVSRQALYACQTCPLVATSAAEAENGCPPRAAICL</sequence>
<organism evidence="2">
    <name type="scientific">Oppiella nova</name>
    <dbReference type="NCBI Taxonomy" id="334625"/>
    <lineage>
        <taxon>Eukaryota</taxon>
        <taxon>Metazoa</taxon>
        <taxon>Ecdysozoa</taxon>
        <taxon>Arthropoda</taxon>
        <taxon>Chelicerata</taxon>
        <taxon>Arachnida</taxon>
        <taxon>Acari</taxon>
        <taxon>Acariformes</taxon>
        <taxon>Sarcoptiformes</taxon>
        <taxon>Oribatida</taxon>
        <taxon>Brachypylina</taxon>
        <taxon>Oppioidea</taxon>
        <taxon>Oppiidae</taxon>
        <taxon>Oppiella</taxon>
    </lineage>
</organism>
<reference evidence="2" key="1">
    <citation type="submission" date="2020-11" db="EMBL/GenBank/DDBJ databases">
        <authorList>
            <person name="Tran Van P."/>
        </authorList>
    </citation>
    <scope>NUCLEOTIDE SEQUENCE</scope>
</reference>
<name>A0A7R9MQG2_9ACAR</name>
<accession>A0A7R9MQG2</accession>
<dbReference type="InterPro" id="IPR040204">
    <property type="entry name" value="UBR7"/>
</dbReference>
<dbReference type="EMBL" id="CAJPVJ010039441">
    <property type="protein sequence ID" value="CAG2181718.1"/>
    <property type="molecule type" value="Genomic_DNA"/>
</dbReference>
<keyword evidence="3" id="KW-1185">Reference proteome</keyword>
<proteinExistence type="predicted"/>
<evidence type="ECO:0000313" key="3">
    <source>
        <dbReference type="Proteomes" id="UP000728032"/>
    </source>
</evidence>
<dbReference type="GO" id="GO:0061630">
    <property type="term" value="F:ubiquitin protein ligase activity"/>
    <property type="evidence" value="ECO:0007669"/>
    <property type="project" value="InterPro"/>
</dbReference>
<dbReference type="EMBL" id="OC954266">
    <property type="protein sequence ID" value="CAD7664581.1"/>
    <property type="molecule type" value="Genomic_DNA"/>
</dbReference>
<evidence type="ECO:0000256" key="1">
    <source>
        <dbReference type="SAM" id="MobiDB-lite"/>
    </source>
</evidence>
<dbReference type="GO" id="GO:0005737">
    <property type="term" value="C:cytoplasm"/>
    <property type="evidence" value="ECO:0007669"/>
    <property type="project" value="TreeGrafter"/>
</dbReference>
<feature type="compositionally biased region" description="Basic and acidic residues" evidence="1">
    <location>
        <begin position="9"/>
        <end position="33"/>
    </location>
</feature>
<evidence type="ECO:0000313" key="2">
    <source>
        <dbReference type="EMBL" id="CAD7664581.1"/>
    </source>
</evidence>